<dbReference type="SUPFAM" id="SSF56276">
    <property type="entry name" value="S-adenosylmethionine decarboxylase"/>
    <property type="match status" value="1"/>
</dbReference>
<organism evidence="9">
    <name type="scientific">marine metagenome</name>
    <dbReference type="NCBI Taxonomy" id="408172"/>
    <lineage>
        <taxon>unclassified sequences</taxon>
        <taxon>metagenomes</taxon>
        <taxon>ecological metagenomes</taxon>
    </lineage>
</organism>
<keyword evidence="5" id="KW-0865">Zymogen</keyword>
<dbReference type="GO" id="GO:0005829">
    <property type="term" value="C:cytosol"/>
    <property type="evidence" value="ECO:0007669"/>
    <property type="project" value="TreeGrafter"/>
</dbReference>
<evidence type="ECO:0008006" key="10">
    <source>
        <dbReference type="Google" id="ProtNLM"/>
    </source>
</evidence>
<keyword evidence="3" id="KW-0068">Autocatalytic cleavage</keyword>
<dbReference type="PANTHER" id="PTHR33866:SF2">
    <property type="entry name" value="S-ADENOSYLMETHIONINE DECARBOXYLASE PROENZYME"/>
    <property type="match status" value="1"/>
</dbReference>
<dbReference type="AlphaFoldDB" id="A0A381WEZ0"/>
<sequence length="138" mass="16002">MPDNIFHKHMIIRAEVSHPLKSEKDLKKWLRNLVKTIDMNIVGGPYAKYVTKEGNRGVTGVVMIETSHISIHIWDEEDPSLVQCDVYSCANYSTAEVLNQFRVMEPTKIEYMLLDREKELSCKKSHVHTHEPGVYYKV</sequence>
<evidence type="ECO:0000256" key="2">
    <source>
        <dbReference type="ARBA" id="ARBA00022793"/>
    </source>
</evidence>
<comment type="cofactor">
    <cofactor evidence="1">
        <name>pyruvate</name>
        <dbReference type="ChEBI" id="CHEBI:15361"/>
    </cofactor>
</comment>
<reference evidence="9" key="1">
    <citation type="submission" date="2018-05" db="EMBL/GenBank/DDBJ databases">
        <authorList>
            <person name="Lanie J.A."/>
            <person name="Ng W.-L."/>
            <person name="Kazmierczak K.M."/>
            <person name="Andrzejewski T.M."/>
            <person name="Davidsen T.M."/>
            <person name="Wayne K.J."/>
            <person name="Tettelin H."/>
            <person name="Glass J.I."/>
            <person name="Rusch D."/>
            <person name="Podicherti R."/>
            <person name="Tsui H.-C.T."/>
            <person name="Winkler M.E."/>
        </authorList>
    </citation>
    <scope>NUCLEOTIDE SEQUENCE</scope>
</reference>
<evidence type="ECO:0000256" key="8">
    <source>
        <dbReference type="ARBA" id="ARBA00023317"/>
    </source>
</evidence>
<evidence type="ECO:0000256" key="5">
    <source>
        <dbReference type="ARBA" id="ARBA00023145"/>
    </source>
</evidence>
<evidence type="ECO:0000313" key="9">
    <source>
        <dbReference type="EMBL" id="SVA50527.1"/>
    </source>
</evidence>
<dbReference type="EMBL" id="UINC01011445">
    <property type="protein sequence ID" value="SVA50527.1"/>
    <property type="molecule type" value="Genomic_DNA"/>
</dbReference>
<dbReference type="GO" id="GO:0004014">
    <property type="term" value="F:adenosylmethionine decarboxylase activity"/>
    <property type="evidence" value="ECO:0007669"/>
    <property type="project" value="InterPro"/>
</dbReference>
<keyword evidence="7" id="KW-0704">Schiff base</keyword>
<keyword evidence="6" id="KW-0456">Lyase</keyword>
<evidence type="ECO:0000256" key="4">
    <source>
        <dbReference type="ARBA" id="ARBA00023115"/>
    </source>
</evidence>
<name>A0A381WEZ0_9ZZZZ</name>
<keyword evidence="8" id="KW-0670">Pyruvate</keyword>
<evidence type="ECO:0000256" key="7">
    <source>
        <dbReference type="ARBA" id="ARBA00023270"/>
    </source>
</evidence>
<protein>
    <recommendedName>
        <fullName evidence="10">S-adenosylmethionine decarboxylase proenzyme</fullName>
    </recommendedName>
</protein>
<keyword evidence="2" id="KW-0210">Decarboxylase</keyword>
<dbReference type="InterPro" id="IPR016067">
    <property type="entry name" value="S-AdoMet_deCO2ase_core"/>
</dbReference>
<keyword evidence="4" id="KW-0620">Polyamine biosynthesis</keyword>
<dbReference type="PANTHER" id="PTHR33866">
    <property type="entry name" value="S-ADENOSYLMETHIONINE DECARBOXYLASE PROENZYME"/>
    <property type="match status" value="1"/>
</dbReference>
<evidence type="ECO:0000256" key="3">
    <source>
        <dbReference type="ARBA" id="ARBA00022813"/>
    </source>
</evidence>
<proteinExistence type="predicted"/>
<accession>A0A381WEZ0</accession>
<evidence type="ECO:0000256" key="1">
    <source>
        <dbReference type="ARBA" id="ARBA00001928"/>
    </source>
</evidence>
<dbReference type="InterPro" id="IPR003826">
    <property type="entry name" value="AdoMetDC_fam_prok"/>
</dbReference>
<dbReference type="Pfam" id="PF02675">
    <property type="entry name" value="AdoMet_dc"/>
    <property type="match status" value="1"/>
</dbReference>
<dbReference type="Gene3D" id="3.60.90.10">
    <property type="entry name" value="S-adenosylmethionine decarboxylase"/>
    <property type="match status" value="1"/>
</dbReference>
<gene>
    <name evidence="9" type="ORF">METZ01_LOCUS103381</name>
</gene>
<dbReference type="GO" id="GO:0008295">
    <property type="term" value="P:spermidine biosynthetic process"/>
    <property type="evidence" value="ECO:0007669"/>
    <property type="project" value="InterPro"/>
</dbReference>
<evidence type="ECO:0000256" key="6">
    <source>
        <dbReference type="ARBA" id="ARBA00023239"/>
    </source>
</evidence>